<evidence type="ECO:0000313" key="1">
    <source>
        <dbReference type="EMBL" id="CCQ43724.1"/>
    </source>
</evidence>
<name>L8E974_HUMAN</name>
<accession>L8E974</accession>
<gene>
    <name evidence="1" type="primary">TAF7L</name>
</gene>
<reference evidence="1" key="1">
    <citation type="journal article" date="2013" name="PLoS ONE">
        <title>Direct detection of alternative open reading frames translation products in human significantly expands the proteome.</title>
        <authorList>
            <person name="Vanderperre B."/>
            <person name="Lucier J.-F."/>
            <person name="Motard J."/>
            <person name="Tremblay G."/>
            <person name="Vanderperre S."/>
            <person name="Wisztorski M."/>
            <person name="Salzet M."/>
            <person name="Boisvert F.-M."/>
            <person name="Roucou X."/>
        </authorList>
    </citation>
    <scope>NUCLEOTIDE SEQUENCE</scope>
</reference>
<dbReference type="EMBL" id="HF584227">
    <property type="protein sequence ID" value="CCQ43724.1"/>
    <property type="molecule type" value="Genomic_DNA"/>
</dbReference>
<dbReference type="ChiTaRS" id="TAF7L">
    <property type="organism name" value="human"/>
</dbReference>
<dbReference type="AlphaFoldDB" id="L8E974"/>
<proteinExistence type="predicted"/>
<organism evidence="1">
    <name type="scientific">Homo sapiens</name>
    <name type="common">Human</name>
    <dbReference type="NCBI Taxonomy" id="9606"/>
    <lineage>
        <taxon>Eukaryota</taxon>
        <taxon>Metazoa</taxon>
        <taxon>Chordata</taxon>
        <taxon>Craniata</taxon>
        <taxon>Vertebrata</taxon>
        <taxon>Euteleostomi</taxon>
        <taxon>Mammalia</taxon>
        <taxon>Eutheria</taxon>
        <taxon>Euarchontoglires</taxon>
        <taxon>Primates</taxon>
        <taxon>Haplorrhini</taxon>
        <taxon>Catarrhini</taxon>
        <taxon>Hominidae</taxon>
        <taxon>Homo</taxon>
    </lineage>
</organism>
<protein>
    <submittedName>
        <fullName evidence="1">Alternative protein TAF7L</fullName>
    </submittedName>
</protein>
<dbReference type="OrthoDB" id="153872at2759"/>
<sequence>MICFGRCSVILEVTMMMMRMRMMKMRMRMRMRMKMKTKKRRRKIVLKSIWKGSCRPSLLNLASIGQMKVPVQ</sequence>